<organism evidence="6">
    <name type="scientific">Phallusia mammillata</name>
    <dbReference type="NCBI Taxonomy" id="59560"/>
    <lineage>
        <taxon>Eukaryota</taxon>
        <taxon>Metazoa</taxon>
        <taxon>Chordata</taxon>
        <taxon>Tunicata</taxon>
        <taxon>Ascidiacea</taxon>
        <taxon>Phlebobranchia</taxon>
        <taxon>Ascidiidae</taxon>
        <taxon>Phallusia</taxon>
    </lineage>
</organism>
<evidence type="ECO:0000256" key="2">
    <source>
        <dbReference type="ARBA" id="ARBA00022692"/>
    </source>
</evidence>
<evidence type="ECO:0000313" key="6">
    <source>
        <dbReference type="EMBL" id="CAB3267089.1"/>
    </source>
</evidence>
<keyword evidence="2 6" id="KW-0812">Transmembrane</keyword>
<dbReference type="EMBL" id="LR791227">
    <property type="protein sequence ID" value="CAB3267089.1"/>
    <property type="molecule type" value="mRNA"/>
</dbReference>
<evidence type="ECO:0000256" key="4">
    <source>
        <dbReference type="ARBA" id="ARBA00023136"/>
    </source>
</evidence>
<keyword evidence="3" id="KW-1133">Transmembrane helix</keyword>
<evidence type="ECO:0000256" key="1">
    <source>
        <dbReference type="ARBA" id="ARBA00004141"/>
    </source>
</evidence>
<comment type="subcellular location">
    <subcellularLocation>
        <location evidence="1">Membrane</location>
        <topology evidence="1">Multi-pass membrane protein</topology>
    </subcellularLocation>
</comment>
<sequence length="120" mass="13794">MTKLESATFFKSPHILWMFLVLAGMFLCHCGCYRPQSVPDKHMGPVGALYRLLVYTHPSAIQVIYHCALLIHFTEALYSIHLTSKYGITDKSTKFKWFLQTLLFGVFSLTLMENQSTKDQ</sequence>
<evidence type="ECO:0000256" key="3">
    <source>
        <dbReference type="ARBA" id="ARBA00022989"/>
    </source>
</evidence>
<proteinExistence type="evidence at transcript level"/>
<dbReference type="GO" id="GO:0016020">
    <property type="term" value="C:membrane"/>
    <property type="evidence" value="ECO:0007669"/>
    <property type="project" value="UniProtKB-SubCell"/>
</dbReference>
<evidence type="ECO:0000256" key="5">
    <source>
        <dbReference type="ARBA" id="ARBA00034834"/>
    </source>
</evidence>
<name>A0A6F9DVD5_9ASCI</name>
<dbReference type="AlphaFoldDB" id="A0A6F9DVD5"/>
<dbReference type="Pfam" id="PF14934">
    <property type="entry name" value="TMEM254"/>
    <property type="match status" value="1"/>
</dbReference>
<reference evidence="6" key="1">
    <citation type="submission" date="2020-04" db="EMBL/GenBank/DDBJ databases">
        <authorList>
            <person name="Neveu A P."/>
        </authorList>
    </citation>
    <scope>NUCLEOTIDE SEQUENCE</scope>
    <source>
        <tissue evidence="6">Whole embryo</tissue>
    </source>
</reference>
<dbReference type="PANTHER" id="PTHR34104">
    <property type="entry name" value="TRANSMEMBRANE PROTEIN 254"/>
    <property type="match status" value="1"/>
</dbReference>
<dbReference type="InterPro" id="IPR028110">
    <property type="entry name" value="TMEM254"/>
</dbReference>
<keyword evidence="4" id="KW-0472">Membrane</keyword>
<accession>A0A6F9DVD5</accession>
<protein>
    <recommendedName>
        <fullName evidence="5">Transmembrane protein 254</fullName>
    </recommendedName>
</protein>
<dbReference type="PANTHER" id="PTHR34104:SF3">
    <property type="entry name" value="TRANSMEMBRANE PROTEIN 254"/>
    <property type="match status" value="1"/>
</dbReference>
<gene>
    <name evidence="6" type="primary">Tmem254-006</name>
</gene>